<evidence type="ECO:0000313" key="3">
    <source>
        <dbReference type="EMBL" id="QSQ26061.1"/>
    </source>
</evidence>
<dbReference type="Proteomes" id="UP000662747">
    <property type="component" value="Chromosome"/>
</dbReference>
<gene>
    <name evidence="3" type="ORF">JY651_14530</name>
</gene>
<evidence type="ECO:0000256" key="1">
    <source>
        <dbReference type="ARBA" id="ARBA00008005"/>
    </source>
</evidence>
<proteinExistence type="inferred from homology"/>
<dbReference type="InterPro" id="IPR020287">
    <property type="entry name" value="Tail_sheath_C"/>
</dbReference>
<reference evidence="3 4" key="1">
    <citation type="submission" date="2021-02" db="EMBL/GenBank/DDBJ databases">
        <title>De Novo genome assembly of isolated myxobacteria.</title>
        <authorList>
            <person name="Stevens D.C."/>
        </authorList>
    </citation>
    <scope>NUCLEOTIDE SEQUENCE [LARGE SCALE GENOMIC DNA]</scope>
    <source>
        <strain evidence="4">SCPEA02</strain>
    </source>
</reference>
<comment type="similarity">
    <text evidence="1">Belongs to the myoviridae tail sheath protein family.</text>
</comment>
<evidence type="ECO:0000313" key="4">
    <source>
        <dbReference type="Proteomes" id="UP000662747"/>
    </source>
</evidence>
<dbReference type="PANTHER" id="PTHR35861">
    <property type="match status" value="1"/>
</dbReference>
<organism evidence="3 4">
    <name type="scientific">Pyxidicoccus parkwayensis</name>
    <dbReference type="NCBI Taxonomy" id="2813578"/>
    <lineage>
        <taxon>Bacteria</taxon>
        <taxon>Pseudomonadati</taxon>
        <taxon>Myxococcota</taxon>
        <taxon>Myxococcia</taxon>
        <taxon>Myxococcales</taxon>
        <taxon>Cystobacterineae</taxon>
        <taxon>Myxococcaceae</taxon>
        <taxon>Pyxidicoccus</taxon>
    </lineage>
</organism>
<evidence type="ECO:0000259" key="2">
    <source>
        <dbReference type="Pfam" id="PF17482"/>
    </source>
</evidence>
<keyword evidence="4" id="KW-1185">Reference proteome</keyword>
<dbReference type="PANTHER" id="PTHR35861:SF2">
    <property type="entry name" value="FELS-2 PROPHAGE PROTEIN"/>
    <property type="match status" value="1"/>
</dbReference>
<name>A0ABX7P6H4_9BACT</name>
<dbReference type="EMBL" id="CP071090">
    <property type="protein sequence ID" value="QSQ26061.1"/>
    <property type="molecule type" value="Genomic_DNA"/>
</dbReference>
<feature type="domain" description="Tail sheath protein C-terminal" evidence="2">
    <location>
        <begin position="386"/>
        <end position="481"/>
    </location>
</feature>
<dbReference type="Pfam" id="PF17482">
    <property type="entry name" value="Phage_sheath_1C"/>
    <property type="match status" value="1"/>
</dbReference>
<protein>
    <recommendedName>
        <fullName evidence="2">Tail sheath protein C-terminal domain-containing protein</fullName>
    </recommendedName>
</protein>
<sequence length="483" mass="49960">MSETIGEMILPGTYIDVRAEGLIGVGGISTGNVGIVGTASRGPLNEVKLLGSYTEALDMFGSYDAWPSTGSTAGALSLTRALEQLFAGGAATVYAVRVANVVGTMPSTTWNLTADVGGTDTPVVALTAKTPGTWGNDIKVVVTTFKNAPGDASDNRTRLQISLGRVKEEYTGATVTDLATAVNATSVLVTAGTVAPADAARFVNKVANPTLVTSNGNPPTNTEFAAGLALLANQPVNIVVVAGANANDNAAPVLAHLEATENDGRERIAVLGASADDPATIGSADASKVSSARVVLVAPGIVADDAAKAGQANPQSKLPAAYTAALVAGRLSSVAPHVSLTNKDVPVNDVTTEYSRAQQKSLLGNRVLALKKDLGIRVLKGITTDTGAFKQISVRRIVDYAKAGVRIGSNPYIGRLNNSRVRAALQATLDGFLSGMVLDEMLTKYELKVSATRQQEINGIALVEMTLQPTFSIDFVKVIMNLE</sequence>
<accession>A0ABX7P6H4</accession>
<dbReference type="RefSeq" id="WP_206727611.1">
    <property type="nucleotide sequence ID" value="NZ_CP071090.1"/>
</dbReference>
<dbReference type="InterPro" id="IPR052042">
    <property type="entry name" value="Tail_sheath_structural"/>
</dbReference>